<dbReference type="Proteomes" id="UP001596052">
    <property type="component" value="Unassembled WGS sequence"/>
</dbReference>
<dbReference type="InterPro" id="IPR016024">
    <property type="entry name" value="ARM-type_fold"/>
</dbReference>
<dbReference type="Gene3D" id="1.25.10.10">
    <property type="entry name" value="Leucine-rich Repeat Variant"/>
    <property type="match status" value="1"/>
</dbReference>
<comment type="caution">
    <text evidence="1">The sequence shown here is derived from an EMBL/GenBank/DDBJ whole genome shotgun (WGS) entry which is preliminary data.</text>
</comment>
<reference evidence="2" key="1">
    <citation type="journal article" date="2019" name="Int. J. Syst. Evol. Microbiol.">
        <title>The Global Catalogue of Microorganisms (GCM) 10K type strain sequencing project: providing services to taxonomists for standard genome sequencing and annotation.</title>
        <authorList>
            <consortium name="The Broad Institute Genomics Platform"/>
            <consortium name="The Broad Institute Genome Sequencing Center for Infectious Disease"/>
            <person name="Wu L."/>
            <person name="Ma J."/>
        </authorList>
    </citation>
    <scope>NUCLEOTIDE SEQUENCE [LARGE SCALE GENOMIC DNA]</scope>
    <source>
        <strain evidence="2">CGMCC 4.1469</strain>
    </source>
</reference>
<dbReference type="SUPFAM" id="SSF48371">
    <property type="entry name" value="ARM repeat"/>
    <property type="match status" value="1"/>
</dbReference>
<name>A0ABW0KXI8_9BACT</name>
<protein>
    <recommendedName>
        <fullName evidence="3">HEAT repeat domain-containing protein</fullName>
    </recommendedName>
</protein>
<evidence type="ECO:0000313" key="1">
    <source>
        <dbReference type="EMBL" id="MFC5457311.1"/>
    </source>
</evidence>
<gene>
    <name evidence="1" type="ORF">ACFQDI_20750</name>
</gene>
<keyword evidence="2" id="KW-1185">Reference proteome</keyword>
<sequence length="228" mass="25797">MHPDRLMLALLFLLVPCLVLKWREETPGAFAVILERLRHECDPANPDADYSRAQSTLPTERKREAIIAECRSTGRGLLPEVRRALALERDAELRGMLCIIAAALGDEAALKEACQEMVWSEHPAVRISAARTLRRLKDRRCVEWYLTALQDGHFVVNGACGTLREKFYPVRSLAQMALQEAVKDGALGRVEVARIRAGIDGRPPYDAEQKRLELEALVREEMRRNSTR</sequence>
<accession>A0ABW0KXI8</accession>
<proteinExistence type="predicted"/>
<evidence type="ECO:0008006" key="3">
    <source>
        <dbReference type="Google" id="ProtNLM"/>
    </source>
</evidence>
<dbReference type="RefSeq" id="WP_377170470.1">
    <property type="nucleotide sequence ID" value="NZ_JBHSMQ010000009.1"/>
</dbReference>
<organism evidence="1 2">
    <name type="scientific">Prosthecobacter fluviatilis</name>
    <dbReference type="NCBI Taxonomy" id="445931"/>
    <lineage>
        <taxon>Bacteria</taxon>
        <taxon>Pseudomonadati</taxon>
        <taxon>Verrucomicrobiota</taxon>
        <taxon>Verrucomicrobiia</taxon>
        <taxon>Verrucomicrobiales</taxon>
        <taxon>Verrucomicrobiaceae</taxon>
        <taxon>Prosthecobacter</taxon>
    </lineage>
</organism>
<dbReference type="EMBL" id="JBHSMQ010000009">
    <property type="protein sequence ID" value="MFC5457311.1"/>
    <property type="molecule type" value="Genomic_DNA"/>
</dbReference>
<evidence type="ECO:0000313" key="2">
    <source>
        <dbReference type="Proteomes" id="UP001596052"/>
    </source>
</evidence>
<dbReference type="InterPro" id="IPR011989">
    <property type="entry name" value="ARM-like"/>
</dbReference>